<dbReference type="RefSeq" id="WP_096341570.1">
    <property type="nucleotide sequence ID" value="NZ_NWMW01000001.1"/>
</dbReference>
<keyword evidence="4" id="KW-1185">Reference proteome</keyword>
<organism evidence="3 4">
    <name type="scientific">Sphingomonas spermidinifaciens</name>
    <dbReference type="NCBI Taxonomy" id="1141889"/>
    <lineage>
        <taxon>Bacteria</taxon>
        <taxon>Pseudomonadati</taxon>
        <taxon>Pseudomonadota</taxon>
        <taxon>Alphaproteobacteria</taxon>
        <taxon>Sphingomonadales</taxon>
        <taxon>Sphingomonadaceae</taxon>
        <taxon>Sphingomonas</taxon>
    </lineage>
</organism>
<dbReference type="PANTHER" id="PTHR12121:SF36">
    <property type="entry name" value="ENDONUCLEASE_EXONUCLEASE_PHOSPHATASE DOMAIN-CONTAINING PROTEIN"/>
    <property type="match status" value="1"/>
</dbReference>
<keyword evidence="3" id="KW-0540">Nuclease</keyword>
<keyword evidence="3" id="KW-0378">Hydrolase</keyword>
<sequence>MRRLIALIALLLAVPSLAQSPTPLTVMSFNVRYPAEGDGPDKWDSRAARLTSTWRRIGADIVGTQELFQHQGDAIVAADPRYAWFGRDRRGGHADEHMGVFYRRDRLKLIEQGDFWLSDTPELPGSISWGHPFPRMVTWGRFERLTDGRRFTLVNTHFPYRAEDGAARVKAAARVAAFVAALPEDEPVVVTGDFNDVPGSAAYRTLTATLSDSWTALGRPEAGTFHGFAGMAERRIDWVLSRGFENKRATIDRQKVGGRYPSDHFPVIATLAFKRP</sequence>
<proteinExistence type="predicted"/>
<dbReference type="EMBL" id="NWMW01000001">
    <property type="protein sequence ID" value="PCD03171.1"/>
    <property type="molecule type" value="Genomic_DNA"/>
</dbReference>
<dbReference type="Proteomes" id="UP000218366">
    <property type="component" value="Unassembled WGS sequence"/>
</dbReference>
<evidence type="ECO:0000313" key="3">
    <source>
        <dbReference type="EMBL" id="PCD03171.1"/>
    </source>
</evidence>
<accession>A0A2A4B406</accession>
<dbReference type="GO" id="GO:0004519">
    <property type="term" value="F:endonuclease activity"/>
    <property type="evidence" value="ECO:0007669"/>
    <property type="project" value="UniProtKB-KW"/>
</dbReference>
<feature type="domain" description="Endonuclease/exonuclease/phosphatase" evidence="2">
    <location>
        <begin position="27"/>
        <end position="264"/>
    </location>
</feature>
<feature type="chain" id="PRO_5012291380" evidence="1">
    <location>
        <begin position="19"/>
        <end position="276"/>
    </location>
</feature>
<keyword evidence="3" id="KW-0255">Endonuclease</keyword>
<dbReference type="GO" id="GO:0000175">
    <property type="term" value="F:3'-5'-RNA exonuclease activity"/>
    <property type="evidence" value="ECO:0007669"/>
    <property type="project" value="TreeGrafter"/>
</dbReference>
<dbReference type="InterPro" id="IPR036691">
    <property type="entry name" value="Endo/exonu/phosph_ase_sf"/>
</dbReference>
<dbReference type="CDD" id="cd09083">
    <property type="entry name" value="EEP-1"/>
    <property type="match status" value="1"/>
</dbReference>
<feature type="signal peptide" evidence="1">
    <location>
        <begin position="1"/>
        <end position="18"/>
    </location>
</feature>
<evidence type="ECO:0000259" key="2">
    <source>
        <dbReference type="Pfam" id="PF03372"/>
    </source>
</evidence>
<dbReference type="OrthoDB" id="9793162at2"/>
<dbReference type="SUPFAM" id="SSF56219">
    <property type="entry name" value="DNase I-like"/>
    <property type="match status" value="1"/>
</dbReference>
<keyword evidence="1" id="KW-0732">Signal</keyword>
<dbReference type="InterPro" id="IPR005135">
    <property type="entry name" value="Endo/exonuclease/phosphatase"/>
</dbReference>
<dbReference type="InterPro" id="IPR050410">
    <property type="entry name" value="CCR4/nocturin_mRNA_transcr"/>
</dbReference>
<gene>
    <name evidence="3" type="ORF">COC42_01755</name>
</gene>
<reference evidence="3 4" key="1">
    <citation type="submission" date="2017-09" db="EMBL/GenBank/DDBJ databases">
        <title>Sphingomonas spermidinifaciens 9NM-10, whole genome shotgun sequence.</title>
        <authorList>
            <person name="Feng G."/>
            <person name="Zhu H."/>
        </authorList>
    </citation>
    <scope>NUCLEOTIDE SEQUENCE [LARGE SCALE GENOMIC DNA]</scope>
    <source>
        <strain evidence="3 4">9NM-10</strain>
    </source>
</reference>
<dbReference type="PANTHER" id="PTHR12121">
    <property type="entry name" value="CARBON CATABOLITE REPRESSOR PROTEIN 4"/>
    <property type="match status" value="1"/>
</dbReference>
<dbReference type="Pfam" id="PF03372">
    <property type="entry name" value="Exo_endo_phos"/>
    <property type="match status" value="1"/>
</dbReference>
<evidence type="ECO:0000256" key="1">
    <source>
        <dbReference type="SAM" id="SignalP"/>
    </source>
</evidence>
<dbReference type="AlphaFoldDB" id="A0A2A4B406"/>
<comment type="caution">
    <text evidence="3">The sequence shown here is derived from an EMBL/GenBank/DDBJ whole genome shotgun (WGS) entry which is preliminary data.</text>
</comment>
<name>A0A2A4B406_9SPHN</name>
<protein>
    <submittedName>
        <fullName evidence="3">Endonuclease</fullName>
    </submittedName>
</protein>
<evidence type="ECO:0000313" key="4">
    <source>
        <dbReference type="Proteomes" id="UP000218366"/>
    </source>
</evidence>
<dbReference type="Gene3D" id="3.60.10.10">
    <property type="entry name" value="Endonuclease/exonuclease/phosphatase"/>
    <property type="match status" value="1"/>
</dbReference>